<evidence type="ECO:0000313" key="6">
    <source>
        <dbReference type="EMBL" id="EFH80891.1"/>
    </source>
</evidence>
<gene>
    <name evidence="6" type="ORF">Krac_1524</name>
</gene>
<reference evidence="6 7" key="1">
    <citation type="journal article" date="2011" name="Stand. Genomic Sci.">
        <title>Non-contiguous finished genome sequence and contextual data of the filamentous soil bacterium Ktedonobacter racemifer type strain (SOSP1-21).</title>
        <authorList>
            <person name="Chang Y.J."/>
            <person name="Land M."/>
            <person name="Hauser L."/>
            <person name="Chertkov O."/>
            <person name="Del Rio T.G."/>
            <person name="Nolan M."/>
            <person name="Copeland A."/>
            <person name="Tice H."/>
            <person name="Cheng J.F."/>
            <person name="Lucas S."/>
            <person name="Han C."/>
            <person name="Goodwin L."/>
            <person name="Pitluck S."/>
            <person name="Ivanova N."/>
            <person name="Ovchinikova G."/>
            <person name="Pati A."/>
            <person name="Chen A."/>
            <person name="Palaniappan K."/>
            <person name="Mavromatis K."/>
            <person name="Liolios K."/>
            <person name="Brettin T."/>
            <person name="Fiebig A."/>
            <person name="Rohde M."/>
            <person name="Abt B."/>
            <person name="Goker M."/>
            <person name="Detter J.C."/>
            <person name="Woyke T."/>
            <person name="Bristow J."/>
            <person name="Eisen J.A."/>
            <person name="Markowitz V."/>
            <person name="Hugenholtz P."/>
            <person name="Kyrpides N.C."/>
            <person name="Klenk H.P."/>
            <person name="Lapidus A."/>
        </authorList>
    </citation>
    <scope>NUCLEOTIDE SEQUENCE [LARGE SCALE GENOMIC DNA]</scope>
    <source>
        <strain evidence="7">DSM 44963</strain>
    </source>
</reference>
<dbReference type="InterPro" id="IPR050172">
    <property type="entry name" value="SsuD_RutA_monooxygenase"/>
</dbReference>
<dbReference type="InterPro" id="IPR011251">
    <property type="entry name" value="Luciferase-like_dom"/>
</dbReference>
<dbReference type="Gene3D" id="3.20.20.30">
    <property type="entry name" value="Luciferase-like domain"/>
    <property type="match status" value="1"/>
</dbReference>
<protein>
    <submittedName>
        <fullName evidence="6">Putative F420-dependent oxidoreductase</fullName>
    </submittedName>
</protein>
<dbReference type="InterPro" id="IPR019923">
    <property type="entry name" value="Lucif-like_OxRdtase_MSMEG_2516"/>
</dbReference>
<keyword evidence="2" id="KW-0288">FMN</keyword>
<dbReference type="AlphaFoldDB" id="D6U207"/>
<keyword evidence="1" id="KW-0285">Flavoprotein</keyword>
<organism evidence="6 7">
    <name type="scientific">Ktedonobacter racemifer DSM 44963</name>
    <dbReference type="NCBI Taxonomy" id="485913"/>
    <lineage>
        <taxon>Bacteria</taxon>
        <taxon>Bacillati</taxon>
        <taxon>Chloroflexota</taxon>
        <taxon>Ktedonobacteria</taxon>
        <taxon>Ktedonobacterales</taxon>
        <taxon>Ktedonobacteraceae</taxon>
        <taxon>Ktedonobacter</taxon>
    </lineage>
</organism>
<dbReference type="EMBL" id="ADVG01000004">
    <property type="protein sequence ID" value="EFH80891.1"/>
    <property type="molecule type" value="Genomic_DNA"/>
</dbReference>
<accession>D6U207</accession>
<dbReference type="GO" id="GO:0008726">
    <property type="term" value="F:alkanesulfonate monooxygenase activity"/>
    <property type="evidence" value="ECO:0007669"/>
    <property type="project" value="TreeGrafter"/>
</dbReference>
<dbReference type="Pfam" id="PF00296">
    <property type="entry name" value="Bac_luciferase"/>
    <property type="match status" value="1"/>
</dbReference>
<name>D6U207_KTERA</name>
<dbReference type="eggNOG" id="COG2141">
    <property type="taxonomic scope" value="Bacteria"/>
</dbReference>
<proteinExistence type="predicted"/>
<sequence>MTSIRPFRFSIVAEVAKSRKEWLDKAYRAEDLGYTTLLMPDHLGFDVDPIVGLMAVADATSLRIGSHVFCNDFRYPIVLARQAANLDLFSEGRFQLGLGCGYLAEEYHQAGISLDPVGVRISRFEEALQIIKAYFREEQVTFSGKHYQIQGLKTAIKTMQKPHLPIYVGGGGKRILSIAAREADIVGLVARNNSKGLDWTSALPDANREKRQWVREAAGERFSQLEFSSTIFIAAATDHPQPAAQKIGSRLGLTAEQALDCLHILIGTTDQMVEELQKRRELFGISNIEVTEPHMETLAPVIARLAGK</sequence>
<comment type="caution">
    <text evidence="6">The sequence shown here is derived from an EMBL/GenBank/DDBJ whole genome shotgun (WGS) entry which is preliminary data.</text>
</comment>
<evidence type="ECO:0000256" key="3">
    <source>
        <dbReference type="ARBA" id="ARBA00023002"/>
    </source>
</evidence>
<evidence type="ECO:0000259" key="5">
    <source>
        <dbReference type="Pfam" id="PF00296"/>
    </source>
</evidence>
<dbReference type="NCBIfam" id="TIGR03621">
    <property type="entry name" value="F420_MSMEG_2516"/>
    <property type="match status" value="1"/>
</dbReference>
<evidence type="ECO:0000256" key="2">
    <source>
        <dbReference type="ARBA" id="ARBA00022643"/>
    </source>
</evidence>
<dbReference type="GO" id="GO:0046306">
    <property type="term" value="P:alkanesulfonate catabolic process"/>
    <property type="evidence" value="ECO:0007669"/>
    <property type="project" value="TreeGrafter"/>
</dbReference>
<keyword evidence="3" id="KW-0560">Oxidoreductase</keyword>
<dbReference type="PANTHER" id="PTHR42847">
    <property type="entry name" value="ALKANESULFONATE MONOOXYGENASE"/>
    <property type="match status" value="1"/>
</dbReference>
<dbReference type="Proteomes" id="UP000004508">
    <property type="component" value="Unassembled WGS sequence"/>
</dbReference>
<feature type="domain" description="Luciferase-like" evidence="5">
    <location>
        <begin position="19"/>
        <end position="238"/>
    </location>
</feature>
<evidence type="ECO:0000256" key="4">
    <source>
        <dbReference type="ARBA" id="ARBA00023033"/>
    </source>
</evidence>
<evidence type="ECO:0000313" key="7">
    <source>
        <dbReference type="Proteomes" id="UP000004508"/>
    </source>
</evidence>
<dbReference type="RefSeq" id="WP_007917953.1">
    <property type="nucleotide sequence ID" value="NZ_ADVG01000004.1"/>
</dbReference>
<dbReference type="PANTHER" id="PTHR42847:SF4">
    <property type="entry name" value="ALKANESULFONATE MONOOXYGENASE-RELATED"/>
    <property type="match status" value="1"/>
</dbReference>
<dbReference type="OrthoDB" id="4288123at2"/>
<keyword evidence="4" id="KW-0503">Monooxygenase</keyword>
<evidence type="ECO:0000256" key="1">
    <source>
        <dbReference type="ARBA" id="ARBA00022630"/>
    </source>
</evidence>
<keyword evidence="7" id="KW-1185">Reference proteome</keyword>
<dbReference type="SUPFAM" id="SSF51679">
    <property type="entry name" value="Bacterial luciferase-like"/>
    <property type="match status" value="1"/>
</dbReference>
<dbReference type="InterPro" id="IPR036661">
    <property type="entry name" value="Luciferase-like_sf"/>
</dbReference>
<dbReference type="InParanoid" id="D6U207"/>
<dbReference type="STRING" id="485913.Krac_1524"/>